<comment type="caution">
    <text evidence="2">The sequence shown here is derived from an EMBL/GenBank/DDBJ whole genome shotgun (WGS) entry which is preliminary data.</text>
</comment>
<feature type="transmembrane region" description="Helical" evidence="1">
    <location>
        <begin position="43"/>
        <end position="63"/>
    </location>
</feature>
<reference evidence="2 3" key="1">
    <citation type="submission" date="2021-06" db="EMBL/GenBank/DDBJ databases">
        <authorList>
            <person name="Palmer J.M."/>
        </authorList>
    </citation>
    <scope>NUCLEOTIDE SEQUENCE [LARGE SCALE GENOMIC DNA]</scope>
    <source>
        <strain evidence="3">if_2019</strain>
        <tissue evidence="2">Muscle</tissue>
    </source>
</reference>
<name>A0ABV0UDI7_9TELE</name>
<evidence type="ECO:0000256" key="1">
    <source>
        <dbReference type="SAM" id="Phobius"/>
    </source>
</evidence>
<evidence type="ECO:0000313" key="2">
    <source>
        <dbReference type="EMBL" id="MEQ2242203.1"/>
    </source>
</evidence>
<gene>
    <name evidence="2" type="ORF">ILYODFUR_033377</name>
</gene>
<evidence type="ECO:0000313" key="3">
    <source>
        <dbReference type="Proteomes" id="UP001482620"/>
    </source>
</evidence>
<organism evidence="2 3">
    <name type="scientific">Ilyodon furcidens</name>
    <name type="common">goldbreast splitfin</name>
    <dbReference type="NCBI Taxonomy" id="33524"/>
    <lineage>
        <taxon>Eukaryota</taxon>
        <taxon>Metazoa</taxon>
        <taxon>Chordata</taxon>
        <taxon>Craniata</taxon>
        <taxon>Vertebrata</taxon>
        <taxon>Euteleostomi</taxon>
        <taxon>Actinopterygii</taxon>
        <taxon>Neopterygii</taxon>
        <taxon>Teleostei</taxon>
        <taxon>Neoteleostei</taxon>
        <taxon>Acanthomorphata</taxon>
        <taxon>Ovalentaria</taxon>
        <taxon>Atherinomorphae</taxon>
        <taxon>Cyprinodontiformes</taxon>
        <taxon>Goodeidae</taxon>
        <taxon>Ilyodon</taxon>
    </lineage>
</organism>
<accession>A0ABV0UDI7</accession>
<keyword evidence="1" id="KW-1133">Transmembrane helix</keyword>
<keyword evidence="1" id="KW-0812">Transmembrane</keyword>
<sequence length="124" mass="14061">MLSHGHCDFLVLFFGLEDTSNSHAAGCSLVLPSLRCLLVFKRFAVSMQLVFILFLPLCCLLVFKRFAVSPQLALVTPSHPTVLSLICSVLNFTQYYTFHSQLSAFTLKHSYKTITSFFLFIHHK</sequence>
<dbReference type="EMBL" id="JAHRIQ010063587">
    <property type="protein sequence ID" value="MEQ2242203.1"/>
    <property type="molecule type" value="Genomic_DNA"/>
</dbReference>
<proteinExistence type="predicted"/>
<keyword evidence="1" id="KW-0472">Membrane</keyword>
<protein>
    <submittedName>
        <fullName evidence="2">Uncharacterized protein</fullName>
    </submittedName>
</protein>
<keyword evidence="3" id="KW-1185">Reference proteome</keyword>
<dbReference type="Proteomes" id="UP001482620">
    <property type="component" value="Unassembled WGS sequence"/>
</dbReference>